<evidence type="ECO:0000256" key="4">
    <source>
        <dbReference type="ARBA" id="ARBA00044877"/>
    </source>
</evidence>
<evidence type="ECO:0000256" key="3">
    <source>
        <dbReference type="ARBA" id="ARBA00023239"/>
    </source>
</evidence>
<feature type="domain" description="Nitrile hydratase beta subunit" evidence="6">
    <location>
        <begin position="122"/>
        <end position="221"/>
    </location>
</feature>
<dbReference type="Proteomes" id="UP000184211">
    <property type="component" value="Unassembled WGS sequence"/>
</dbReference>
<evidence type="ECO:0000259" key="6">
    <source>
        <dbReference type="Pfam" id="PF02211"/>
    </source>
</evidence>
<comment type="catalytic activity">
    <reaction evidence="4 5">
        <text>an aliphatic primary amide = an aliphatic nitrile + H2O</text>
        <dbReference type="Rhea" id="RHEA:12673"/>
        <dbReference type="ChEBI" id="CHEBI:15377"/>
        <dbReference type="ChEBI" id="CHEBI:65285"/>
        <dbReference type="ChEBI" id="CHEBI:80291"/>
        <dbReference type="EC" id="4.2.1.84"/>
    </reaction>
</comment>
<dbReference type="NCBIfam" id="TIGR03888">
    <property type="entry name" value="nitrile_beta"/>
    <property type="match status" value="1"/>
</dbReference>
<proteinExistence type="inferred from homology"/>
<dbReference type="EC" id="4.2.1.84" evidence="5"/>
<dbReference type="OrthoDB" id="3478924at2"/>
<evidence type="ECO:0000256" key="2">
    <source>
        <dbReference type="ARBA" id="ARBA00009098"/>
    </source>
</evidence>
<keyword evidence="3 5" id="KW-0456">Lyase</keyword>
<dbReference type="InterPro" id="IPR049054">
    <property type="entry name" value="CN_hydtase_beta-like_N"/>
</dbReference>
<feature type="domain" description="Nitrile hydratase beta subunit-like N-terminal" evidence="7">
    <location>
        <begin position="1"/>
        <end position="97"/>
    </location>
</feature>
<evidence type="ECO:0000256" key="1">
    <source>
        <dbReference type="ARBA" id="ARBA00004042"/>
    </source>
</evidence>
<gene>
    <name evidence="8" type="ORF">SAMN04488044_2745</name>
</gene>
<comment type="similarity">
    <text evidence="2 5">Belongs to the nitrile hydratase subunit beta family.</text>
</comment>
<keyword evidence="9" id="KW-1185">Reference proteome</keyword>
<organism evidence="8 9">
    <name type="scientific">Cognatishimia maritima</name>
    <dbReference type="NCBI Taxonomy" id="870908"/>
    <lineage>
        <taxon>Bacteria</taxon>
        <taxon>Pseudomonadati</taxon>
        <taxon>Pseudomonadota</taxon>
        <taxon>Alphaproteobacteria</taxon>
        <taxon>Rhodobacterales</taxon>
        <taxon>Paracoccaceae</taxon>
        <taxon>Cognatishimia</taxon>
    </lineage>
</organism>
<dbReference type="Pfam" id="PF02211">
    <property type="entry name" value="NHase_beta_C"/>
    <property type="match status" value="1"/>
</dbReference>
<dbReference type="GO" id="GO:0046914">
    <property type="term" value="F:transition metal ion binding"/>
    <property type="evidence" value="ECO:0007669"/>
    <property type="project" value="InterPro"/>
</dbReference>
<dbReference type="STRING" id="870908.SAMN04488044_2745"/>
<dbReference type="AlphaFoldDB" id="A0A1M5TZJ4"/>
<dbReference type="SUPFAM" id="SSF50090">
    <property type="entry name" value="Electron transport accessory proteins"/>
    <property type="match status" value="1"/>
</dbReference>
<evidence type="ECO:0000259" key="7">
    <source>
        <dbReference type="Pfam" id="PF21006"/>
    </source>
</evidence>
<reference evidence="9" key="1">
    <citation type="submission" date="2016-11" db="EMBL/GenBank/DDBJ databases">
        <authorList>
            <person name="Varghese N."/>
            <person name="Submissions S."/>
        </authorList>
    </citation>
    <scope>NUCLEOTIDE SEQUENCE [LARGE SCALE GENOMIC DNA]</scope>
    <source>
        <strain evidence="9">DSM 28223</strain>
    </source>
</reference>
<dbReference type="Pfam" id="PF21006">
    <property type="entry name" value="NHase_beta_N"/>
    <property type="match status" value="1"/>
</dbReference>
<accession>A0A1M5TZJ4</accession>
<dbReference type="InterPro" id="IPR024690">
    <property type="entry name" value="CN_hydtase_beta_dom_C"/>
</dbReference>
<dbReference type="GO" id="GO:0018822">
    <property type="term" value="F:nitrile hydratase activity"/>
    <property type="evidence" value="ECO:0007669"/>
    <property type="project" value="UniProtKB-EC"/>
</dbReference>
<dbReference type="Gene3D" id="1.10.472.20">
    <property type="entry name" value="Nitrile hydratase, beta subunit"/>
    <property type="match status" value="1"/>
</dbReference>
<dbReference type="Gene3D" id="2.30.30.50">
    <property type="match status" value="1"/>
</dbReference>
<sequence>MSRVHDMGGRFGDGPITPEDEAVFEKDWHGHALALNLASGALGQWNIDMSRHARECLSPKDYSRFSYYEKWMAGLADLLVEKGLVSEVELETATASGPYALAERQLKGERVAAVLSSGGPSLRENTELPRFNPGQAVQTRTLARNEYVEGGHTRLPAYAAGKTGHVVLCHGAHVLPDTNAHGLGENPEPLYAVAFPAQSLWGDAAAEGDEVILDIWQSYLSPA</sequence>
<dbReference type="InterPro" id="IPR008990">
    <property type="entry name" value="Elect_transpt_acc-like_dom_sf"/>
</dbReference>
<protein>
    <recommendedName>
        <fullName evidence="5">Nitrile hydratase subunit beta</fullName>
        <shortName evidence="5">NHase</shortName>
        <ecNumber evidence="5">4.2.1.84</ecNumber>
    </recommendedName>
</protein>
<name>A0A1M5TZJ4_9RHOB</name>
<dbReference type="InterPro" id="IPR003168">
    <property type="entry name" value="Nitrile_hydratase_bsu"/>
</dbReference>
<comment type="function">
    <text evidence="1 5">NHase catalyzes the hydration of various nitrile compounds to the corresponding amides.</text>
</comment>
<evidence type="ECO:0000313" key="9">
    <source>
        <dbReference type="Proteomes" id="UP000184211"/>
    </source>
</evidence>
<dbReference type="RefSeq" id="WP_072793599.1">
    <property type="nucleotide sequence ID" value="NZ_FQWM01000006.1"/>
</dbReference>
<dbReference type="InterPro" id="IPR042262">
    <property type="entry name" value="CN_hydtase_beta_C"/>
</dbReference>
<evidence type="ECO:0000313" key="8">
    <source>
        <dbReference type="EMBL" id="SHH56030.1"/>
    </source>
</evidence>
<dbReference type="EMBL" id="FQWM01000006">
    <property type="protein sequence ID" value="SHH56030.1"/>
    <property type="molecule type" value="Genomic_DNA"/>
</dbReference>
<dbReference type="PIRSF" id="PIRSF001427">
    <property type="entry name" value="NHase_beta"/>
    <property type="match status" value="1"/>
</dbReference>
<evidence type="ECO:0000256" key="5">
    <source>
        <dbReference type="PIRNR" id="PIRNR001427"/>
    </source>
</evidence>